<name>A0A1Z5KAW6_FISSO</name>
<dbReference type="EMBL" id="BDSP01000201">
    <property type="protein sequence ID" value="GAX23394.1"/>
    <property type="molecule type" value="Genomic_DNA"/>
</dbReference>
<evidence type="ECO:0000256" key="1">
    <source>
        <dbReference type="SAM" id="Phobius"/>
    </source>
</evidence>
<evidence type="ECO:0000313" key="3">
    <source>
        <dbReference type="Proteomes" id="UP000198406"/>
    </source>
</evidence>
<keyword evidence="1" id="KW-0812">Transmembrane</keyword>
<protein>
    <submittedName>
        <fullName evidence="2">Uncharacterized protein</fullName>
    </submittedName>
</protein>
<keyword evidence="1" id="KW-1133">Transmembrane helix</keyword>
<keyword evidence="3" id="KW-1185">Reference proteome</keyword>
<feature type="transmembrane region" description="Helical" evidence="1">
    <location>
        <begin position="6"/>
        <end position="27"/>
    </location>
</feature>
<organism evidence="2 3">
    <name type="scientific">Fistulifera solaris</name>
    <name type="common">Oleaginous diatom</name>
    <dbReference type="NCBI Taxonomy" id="1519565"/>
    <lineage>
        <taxon>Eukaryota</taxon>
        <taxon>Sar</taxon>
        <taxon>Stramenopiles</taxon>
        <taxon>Ochrophyta</taxon>
        <taxon>Bacillariophyta</taxon>
        <taxon>Bacillariophyceae</taxon>
        <taxon>Bacillariophycidae</taxon>
        <taxon>Naviculales</taxon>
        <taxon>Naviculaceae</taxon>
        <taxon>Fistulifera</taxon>
    </lineage>
</organism>
<comment type="caution">
    <text evidence="2">The sequence shown here is derived from an EMBL/GenBank/DDBJ whole genome shotgun (WGS) entry which is preliminary data.</text>
</comment>
<reference evidence="2 3" key="1">
    <citation type="journal article" date="2015" name="Plant Cell">
        <title>Oil accumulation by the oleaginous diatom Fistulifera solaris as revealed by the genome and transcriptome.</title>
        <authorList>
            <person name="Tanaka T."/>
            <person name="Maeda Y."/>
            <person name="Veluchamy A."/>
            <person name="Tanaka M."/>
            <person name="Abida H."/>
            <person name="Marechal E."/>
            <person name="Bowler C."/>
            <person name="Muto M."/>
            <person name="Sunaga Y."/>
            <person name="Tanaka M."/>
            <person name="Yoshino T."/>
            <person name="Taniguchi T."/>
            <person name="Fukuda Y."/>
            <person name="Nemoto M."/>
            <person name="Matsumoto M."/>
            <person name="Wong P.S."/>
            <person name="Aburatani S."/>
            <person name="Fujibuchi W."/>
        </authorList>
    </citation>
    <scope>NUCLEOTIDE SEQUENCE [LARGE SCALE GENOMIC DNA]</scope>
    <source>
        <strain evidence="2 3">JPCC DA0580</strain>
    </source>
</reference>
<dbReference type="InParanoid" id="A0A1Z5KAW6"/>
<evidence type="ECO:0000313" key="2">
    <source>
        <dbReference type="EMBL" id="GAX23394.1"/>
    </source>
</evidence>
<proteinExistence type="predicted"/>
<dbReference type="AlphaFoldDB" id="A0A1Z5KAW6"/>
<dbReference type="Proteomes" id="UP000198406">
    <property type="component" value="Unassembled WGS sequence"/>
</dbReference>
<sequence>MINTDLILWFNSGIGIGFVILTTLLLFPGINQDGFVKFENENSSNNAKGDCKKIQTIQSMPSSSSLPDDNGDQGEYAFTPYQKMNFAVYVTLCVVAGIILDREYGGMLGIWLRLYFPREAAVLGYAPLIERQPR</sequence>
<accession>A0A1Z5KAW6</accession>
<gene>
    <name evidence="2" type="ORF">FisN_15Lu114</name>
</gene>
<keyword evidence="1" id="KW-0472">Membrane</keyword>